<name>A0A873WS16_9CAUD</name>
<protein>
    <submittedName>
        <fullName evidence="7">2OG-Fe(II) oxygenase</fullName>
    </submittedName>
</protein>
<evidence type="ECO:0000313" key="7">
    <source>
        <dbReference type="EMBL" id="QPB07854.1"/>
    </source>
</evidence>
<dbReference type="SMART" id="SM00702">
    <property type="entry name" value="P4Hc"/>
    <property type="match status" value="1"/>
</dbReference>
<dbReference type="Gene3D" id="2.60.120.620">
    <property type="entry name" value="q2cbj1_9rhob like domain"/>
    <property type="match status" value="1"/>
</dbReference>
<proteinExistence type="predicted"/>
<dbReference type="InterPro" id="IPR005123">
    <property type="entry name" value="Oxoglu/Fe-dep_dioxygenase_dom"/>
</dbReference>
<dbReference type="PANTHER" id="PTHR41536">
    <property type="entry name" value="PKHD-TYPE HYDROXYLASE YBIX"/>
    <property type="match status" value="1"/>
</dbReference>
<evidence type="ECO:0000256" key="1">
    <source>
        <dbReference type="ARBA" id="ARBA00001961"/>
    </source>
</evidence>
<evidence type="ECO:0000256" key="4">
    <source>
        <dbReference type="ARBA" id="ARBA00023002"/>
    </source>
</evidence>
<dbReference type="InterPro" id="IPR023550">
    <property type="entry name" value="PKHD_hydroxylase"/>
</dbReference>
<dbReference type="Proteomes" id="UP000663144">
    <property type="component" value="Segment"/>
</dbReference>
<comment type="cofactor">
    <cofactor evidence="1">
        <name>L-ascorbate</name>
        <dbReference type="ChEBI" id="CHEBI:38290"/>
    </cofactor>
</comment>
<evidence type="ECO:0000256" key="5">
    <source>
        <dbReference type="ARBA" id="ARBA00023004"/>
    </source>
</evidence>
<organism evidence="7 8">
    <name type="scientific">Synechococcus phage S-H38</name>
    <dbReference type="NCBI Taxonomy" id="2783673"/>
    <lineage>
        <taxon>Viruses</taxon>
        <taxon>Duplodnaviria</taxon>
        <taxon>Heunggongvirae</taxon>
        <taxon>Uroviricota</taxon>
        <taxon>Caudoviricetes</taxon>
        <taxon>Pantevenvirales</taxon>
        <taxon>Kyanoviridae</taxon>
        <taxon>Yellowseavirus</taxon>
        <taxon>Yellowseavirus thirtyeight</taxon>
    </lineage>
</organism>
<keyword evidence="4" id="KW-0560">Oxidoreductase</keyword>
<keyword evidence="3" id="KW-0223">Dioxygenase</keyword>
<dbReference type="KEGG" id="vg:77946550"/>
<dbReference type="GO" id="GO:0016706">
    <property type="term" value="F:2-oxoglutarate-dependent dioxygenase activity"/>
    <property type="evidence" value="ECO:0007669"/>
    <property type="project" value="InterPro"/>
</dbReference>
<sequence length="179" mass="20438">MAKVNTSYYIPSGLDKDFCELIIKKMQNVELEDAKTFSNDRIRASKVQWMNTDSWIAGMMQSWVHYANMNAFHWDLSSWDEKIQYTVYNKGDRYGWHCDTEHGPASEFVRKVSISLCLSDASDYEGGELQIKLGDSVQNIKMSCGDVMVFPSDALHRVRTITSGTRVSLVGWFGGPRFI</sequence>
<dbReference type="RefSeq" id="YP_010670345.1">
    <property type="nucleotide sequence ID" value="NC_070964.1"/>
</dbReference>
<dbReference type="PANTHER" id="PTHR41536:SF1">
    <property type="entry name" value="PKHD-TYPE HYDROXYLASE YBIX"/>
    <property type="match status" value="1"/>
</dbReference>
<dbReference type="GO" id="GO:0031418">
    <property type="term" value="F:L-ascorbic acid binding"/>
    <property type="evidence" value="ECO:0007669"/>
    <property type="project" value="InterPro"/>
</dbReference>
<dbReference type="InterPro" id="IPR044862">
    <property type="entry name" value="Pro_4_hyd_alph_FE2OG_OXY"/>
</dbReference>
<dbReference type="PROSITE" id="PS51471">
    <property type="entry name" value="FE2OG_OXY"/>
    <property type="match status" value="1"/>
</dbReference>
<feature type="domain" description="Fe2OG dioxygenase" evidence="6">
    <location>
        <begin position="78"/>
        <end position="175"/>
    </location>
</feature>
<dbReference type="GeneID" id="77946550"/>
<keyword evidence="5" id="KW-0408">Iron</keyword>
<dbReference type="EMBL" id="MW117965">
    <property type="protein sequence ID" value="QPB07854.1"/>
    <property type="molecule type" value="Genomic_DNA"/>
</dbReference>
<dbReference type="SUPFAM" id="SSF51197">
    <property type="entry name" value="Clavaminate synthase-like"/>
    <property type="match status" value="1"/>
</dbReference>
<dbReference type="Pfam" id="PF13640">
    <property type="entry name" value="2OG-FeII_Oxy_3"/>
    <property type="match status" value="1"/>
</dbReference>
<dbReference type="GO" id="GO:0006974">
    <property type="term" value="P:DNA damage response"/>
    <property type="evidence" value="ECO:0007669"/>
    <property type="project" value="TreeGrafter"/>
</dbReference>
<reference evidence="7" key="1">
    <citation type="submission" date="2020-10" db="EMBL/GenBank/DDBJ databases">
        <title>The Isolation and Genome Sequence of a Novel Cyanophage S-H38 from the Yellow Sea, China.</title>
        <authorList>
            <person name="Jiang T."/>
        </authorList>
    </citation>
    <scope>NUCLEOTIDE SEQUENCE</scope>
</reference>
<dbReference type="GO" id="GO:0005506">
    <property type="term" value="F:iron ion binding"/>
    <property type="evidence" value="ECO:0007669"/>
    <property type="project" value="InterPro"/>
</dbReference>
<evidence type="ECO:0000256" key="2">
    <source>
        <dbReference type="ARBA" id="ARBA00022723"/>
    </source>
</evidence>
<evidence type="ECO:0000256" key="3">
    <source>
        <dbReference type="ARBA" id="ARBA00022964"/>
    </source>
</evidence>
<accession>A0A873WS16</accession>
<keyword evidence="2" id="KW-0479">Metal-binding</keyword>
<evidence type="ECO:0000313" key="8">
    <source>
        <dbReference type="Proteomes" id="UP000663144"/>
    </source>
</evidence>
<keyword evidence="8" id="KW-1185">Reference proteome</keyword>
<evidence type="ECO:0000259" key="6">
    <source>
        <dbReference type="PROSITE" id="PS51471"/>
    </source>
</evidence>
<dbReference type="InterPro" id="IPR006620">
    <property type="entry name" value="Pro_4_hyd_alph"/>
</dbReference>